<dbReference type="InterPro" id="IPR027417">
    <property type="entry name" value="P-loop_NTPase"/>
</dbReference>
<evidence type="ECO:0000256" key="5">
    <source>
        <dbReference type="ARBA" id="ARBA00023186"/>
    </source>
</evidence>
<evidence type="ECO:0000259" key="11">
    <source>
        <dbReference type="Pfam" id="PF07683"/>
    </source>
</evidence>
<dbReference type="Gene3D" id="3.40.50.300">
    <property type="entry name" value="P-loop containing nucleotide triphosphate hydrolases"/>
    <property type="match status" value="1"/>
</dbReference>
<evidence type="ECO:0000256" key="3">
    <source>
        <dbReference type="ARBA" id="ARBA00022786"/>
    </source>
</evidence>
<dbReference type="Pfam" id="PF07683">
    <property type="entry name" value="CobW_C"/>
    <property type="match status" value="1"/>
</dbReference>
<dbReference type="AlphaFoldDB" id="A0A812THF0"/>
<keyword evidence="3" id="KW-0833">Ubl conjugation pathway</keyword>
<reference evidence="13" key="1">
    <citation type="submission" date="2021-02" db="EMBL/GenBank/DDBJ databases">
        <authorList>
            <person name="Dougan E. K."/>
            <person name="Rhodes N."/>
            <person name="Thang M."/>
            <person name="Chan C."/>
        </authorList>
    </citation>
    <scope>NUCLEOTIDE SEQUENCE</scope>
</reference>
<dbReference type="GO" id="GO:0000166">
    <property type="term" value="F:nucleotide binding"/>
    <property type="evidence" value="ECO:0007669"/>
    <property type="project" value="UniProtKB-KW"/>
</dbReference>
<evidence type="ECO:0000256" key="6">
    <source>
        <dbReference type="ARBA" id="ARBA00034320"/>
    </source>
</evidence>
<evidence type="ECO:0000259" key="9">
    <source>
        <dbReference type="Pfam" id="PF02492"/>
    </source>
</evidence>
<dbReference type="InterPro" id="IPR055418">
    <property type="entry name" value="UFD1_N2"/>
</dbReference>
<dbReference type="Gene3D" id="1.25.40.90">
    <property type="match status" value="1"/>
</dbReference>
<feature type="region of interest" description="Disordered" evidence="8">
    <location>
        <begin position="969"/>
        <end position="1001"/>
    </location>
</feature>
<accession>A0A812THF0</accession>
<dbReference type="PANTHER" id="PTHR12555">
    <property type="entry name" value="UBIQUITIN FUSION DEGRADATON PROTEIN 1"/>
    <property type="match status" value="1"/>
</dbReference>
<keyword evidence="4" id="KW-0378">Hydrolase</keyword>
<feature type="domain" description="CobW/HypB/UreG nucleotide-binding" evidence="9">
    <location>
        <begin position="4"/>
        <end position="223"/>
    </location>
</feature>
<comment type="similarity">
    <text evidence="1">Belongs to the UFD1 family.</text>
</comment>
<feature type="domain" description="Ubiquitin fusion degradation protein UFD1 N-terminal subdomain 2" evidence="12">
    <location>
        <begin position="855"/>
        <end position="930"/>
    </location>
</feature>
<keyword evidence="2" id="KW-0547">Nucleotide-binding</keyword>
<dbReference type="EMBL" id="CAJNJA010024997">
    <property type="protein sequence ID" value="CAE7535731.1"/>
    <property type="molecule type" value="Genomic_DNA"/>
</dbReference>
<dbReference type="SUPFAM" id="SSF90002">
    <property type="entry name" value="Hypothetical protein YjiA, C-terminal domain"/>
    <property type="match status" value="1"/>
</dbReference>
<evidence type="ECO:0000256" key="8">
    <source>
        <dbReference type="SAM" id="MobiDB-lite"/>
    </source>
</evidence>
<feature type="domain" description="CobW C-terminal" evidence="11">
    <location>
        <begin position="624"/>
        <end position="686"/>
    </location>
</feature>
<dbReference type="InterPro" id="IPR036627">
    <property type="entry name" value="CobW-likC_sf"/>
</dbReference>
<organism evidence="13 14">
    <name type="scientific">Symbiodinium necroappetens</name>
    <dbReference type="NCBI Taxonomy" id="1628268"/>
    <lineage>
        <taxon>Eukaryota</taxon>
        <taxon>Sar</taxon>
        <taxon>Alveolata</taxon>
        <taxon>Dinophyceae</taxon>
        <taxon>Suessiales</taxon>
        <taxon>Symbiodiniaceae</taxon>
        <taxon>Symbiodinium</taxon>
    </lineage>
</organism>
<feature type="non-terminal residue" evidence="13">
    <location>
        <position position="1"/>
    </location>
</feature>
<gene>
    <name evidence="13" type="primary">Ufd1</name>
    <name evidence="13" type="ORF">SNEC2469_LOCUS15407</name>
</gene>
<dbReference type="GO" id="GO:0036503">
    <property type="term" value="P:ERAD pathway"/>
    <property type="evidence" value="ECO:0007669"/>
    <property type="project" value="TreeGrafter"/>
</dbReference>
<proteinExistence type="inferred from homology"/>
<comment type="caution">
    <text evidence="13">The sequence shown here is derived from an EMBL/GenBank/DDBJ whole genome shotgun (WGS) entry which is preliminary data.</text>
</comment>
<evidence type="ECO:0000256" key="2">
    <source>
        <dbReference type="ARBA" id="ARBA00022741"/>
    </source>
</evidence>
<dbReference type="GO" id="GO:0031593">
    <property type="term" value="F:polyubiquitin modification-dependent protein binding"/>
    <property type="evidence" value="ECO:0007669"/>
    <property type="project" value="TreeGrafter"/>
</dbReference>
<evidence type="ECO:0000259" key="10">
    <source>
        <dbReference type="Pfam" id="PF03152"/>
    </source>
</evidence>
<dbReference type="SUPFAM" id="SSF52540">
    <property type="entry name" value="P-loop containing nucleoside triphosphate hydrolases"/>
    <property type="match status" value="1"/>
</dbReference>
<dbReference type="GO" id="GO:0016787">
    <property type="term" value="F:hydrolase activity"/>
    <property type="evidence" value="ECO:0007669"/>
    <property type="project" value="UniProtKB-KW"/>
</dbReference>
<evidence type="ECO:0000256" key="4">
    <source>
        <dbReference type="ARBA" id="ARBA00022801"/>
    </source>
</evidence>
<dbReference type="GO" id="GO:0034098">
    <property type="term" value="C:VCP-NPL4-UFD1 AAA ATPase complex"/>
    <property type="evidence" value="ECO:0007669"/>
    <property type="project" value="TreeGrafter"/>
</dbReference>
<dbReference type="InterPro" id="IPR011629">
    <property type="entry name" value="CobW-like_C"/>
</dbReference>
<dbReference type="InterPro" id="IPR055417">
    <property type="entry name" value="UFD1_N1"/>
</dbReference>
<evidence type="ECO:0000256" key="7">
    <source>
        <dbReference type="ARBA" id="ARBA00049117"/>
    </source>
</evidence>
<dbReference type="InterPro" id="IPR042299">
    <property type="entry name" value="Ufd1-like_Nn"/>
</dbReference>
<dbReference type="GO" id="GO:0006511">
    <property type="term" value="P:ubiquitin-dependent protein catabolic process"/>
    <property type="evidence" value="ECO:0007669"/>
    <property type="project" value="InterPro"/>
</dbReference>
<evidence type="ECO:0000259" key="12">
    <source>
        <dbReference type="Pfam" id="PF24842"/>
    </source>
</evidence>
<dbReference type="Proteomes" id="UP000601435">
    <property type="component" value="Unassembled WGS sequence"/>
</dbReference>
<protein>
    <submittedName>
        <fullName evidence="13">Ufd1 protein</fullName>
    </submittedName>
</protein>
<dbReference type="InterPro" id="IPR003495">
    <property type="entry name" value="CobW/HypB/UreG_nucleotide-bd"/>
</dbReference>
<dbReference type="OrthoDB" id="422728at2759"/>
<dbReference type="CDD" id="cd03112">
    <property type="entry name" value="CobW-like"/>
    <property type="match status" value="1"/>
</dbReference>
<keyword evidence="5" id="KW-0143">Chaperone</keyword>
<dbReference type="InterPro" id="IPR004854">
    <property type="entry name" value="Ufd1-like"/>
</dbReference>
<comment type="catalytic activity">
    <reaction evidence="7">
        <text>GTP + H2O = GDP + phosphate + H(+)</text>
        <dbReference type="Rhea" id="RHEA:19669"/>
        <dbReference type="ChEBI" id="CHEBI:15377"/>
        <dbReference type="ChEBI" id="CHEBI:15378"/>
        <dbReference type="ChEBI" id="CHEBI:37565"/>
        <dbReference type="ChEBI" id="CHEBI:43474"/>
        <dbReference type="ChEBI" id="CHEBI:58189"/>
    </reaction>
    <physiologicalReaction direction="left-to-right" evidence="7">
        <dbReference type="Rhea" id="RHEA:19670"/>
    </physiologicalReaction>
</comment>
<dbReference type="Pfam" id="PF24842">
    <property type="entry name" value="UFD1_N2"/>
    <property type="match status" value="1"/>
</dbReference>
<keyword evidence="14" id="KW-1185">Reference proteome</keyword>
<evidence type="ECO:0000256" key="1">
    <source>
        <dbReference type="ARBA" id="ARBA00006043"/>
    </source>
</evidence>
<dbReference type="Gene3D" id="3.10.330.10">
    <property type="match status" value="1"/>
</dbReference>
<name>A0A812THF0_9DINO</name>
<dbReference type="Pfam" id="PF03152">
    <property type="entry name" value="UFD1_N1"/>
    <property type="match status" value="1"/>
</dbReference>
<dbReference type="Gene3D" id="3.30.1220.10">
    <property type="entry name" value="CobW-like, C-terminal domain"/>
    <property type="match status" value="1"/>
</dbReference>
<evidence type="ECO:0000313" key="14">
    <source>
        <dbReference type="Proteomes" id="UP000601435"/>
    </source>
</evidence>
<dbReference type="Gene3D" id="2.40.40.50">
    <property type="entry name" value="Ubiquitin fusion degradation protein UFD1, N-terminal domain"/>
    <property type="match status" value="1"/>
</dbReference>
<dbReference type="InterPro" id="IPR008942">
    <property type="entry name" value="ENTH_VHS"/>
</dbReference>
<feature type="domain" description="Ubiquitin fusion degradation protein UFD1 N-terminal subdomain 1" evidence="10">
    <location>
        <begin position="759"/>
        <end position="854"/>
    </location>
</feature>
<dbReference type="PANTHER" id="PTHR12555:SF13">
    <property type="entry name" value="UBIQUITIN RECOGNITION FACTOR IN ER-ASSOCIATED DEGRADATION PROTEIN 1"/>
    <property type="match status" value="1"/>
</dbReference>
<evidence type="ECO:0000313" key="13">
    <source>
        <dbReference type="EMBL" id="CAE7535731.1"/>
    </source>
</evidence>
<sequence>MQVPVTILTGFLGAGKTARLNASLREGRSRIAVIENEIGSLGVDGALVANAHAEADGVIELANGCLCCSAEVDLIAALEALIHRHRNQAVDRILIETTGLADVGPVISLLEDAKDPLAEDLYLDGVVTVVDINTLHKWAPRGVPGSHEQGADDMPFPSWSSGFGYSSGIPQVLSLGKAAVLKTFWRQVAFADQIILSKCDLASAAVEEFATLLENVNPLAEVLRPSDSSLPPLPPLRRRPAVGQRPSPAPASFCGATVPKLRTEVCEDEACKKLLDDLLGYAVYAVTKHEADIKDTLKNRIKVRRWPVDASGTLEVDVIWPGAGYNSVACGGSFAVLSLIEAWGLLRVRDIVGASGGAASAILALADAERSSRTLLTYYMVYAKWTEQTPRASLRQLWRTTPLWAQIYRKVIQDDAAFERVRQRGYVAVAAGRTVFQWQNWILHHFANREQCVQAYEASGEASLSGAFVGREIDGLKRLGRCCDGGGVLPFPGREKKVAMYHHTFYGSATACTMETIEKLFRKGVDDTITMLCDSYDTCKFRTLEYGGAILGFGSEIAWDSGSPSGLRAAARYLNAERDDEAGHLDAVDRRTVILPEGTHLLEDSLRRLAKELLLGEAGRTFAPGAEVWRIKGLVQVSGHGVTLLQGVGDQVSLETWTDPVKVFFLVFIGVELGQEVLEAAVAACRDRSEPSQALADVERSQPLLYRQPNLAIADWLSIRIGAGPTDCVPMFGGGFFGGGGGEGRGPAGFFGQNARGNFKAEYDVYPVSFMGKEELEKGNKIILPQSALDRLARLNISWPMLFEMTNVATSRSTHGGVQEFSAEEGVCYFPYWMMQNLLLEVGSRVEITNTSLPKGSFVKLQPVHSDFLEIHNPRAVLENSLRNFATLTVGDCIVIDYNQRKYEIEIAECKPTKAISIIEADVNVDFAPPKDYQEPPPPSAAAEIAGASFATKVEEADAAAPEETAAALFGGSGQRVDGKPIRTPLSSPAAGPSPPPMPDEEVLMPWIKRIPGGVKWTSPPYGYGESHMTGAKVMVYLAAFDEDWKRWELPFPKNKQEFKQFVLFDKALRGAQSDEKNVLTKNVNAAARVALDMTTDSGIDHVICRLRLVSKDNNAHQETAVFTIDSILRHAAQNKDEEIRSLYESRFEKHLRHVFKRAIEAVTSPASLASKFFEILGKWKERGWFQEALPDVVSVVEKAAPDVSKPDRLIAEDMDVDETSEAELVEEPLKDSESAYFSTVMQSVPVTP</sequence>
<dbReference type="Pfam" id="PF02492">
    <property type="entry name" value="cobW"/>
    <property type="match status" value="1"/>
</dbReference>
<comment type="similarity">
    <text evidence="6">Belongs to the SIMIBI class G3E GTPase family. ZNG1 subfamily.</text>
</comment>